<dbReference type="PRINTS" id="PR00037">
    <property type="entry name" value="HTHLACR"/>
</dbReference>
<comment type="caution">
    <text evidence="5">The sequence shown here is derived from an EMBL/GenBank/DDBJ whole genome shotgun (WGS) entry which is preliminary data.</text>
</comment>
<evidence type="ECO:0000313" key="5">
    <source>
        <dbReference type="EMBL" id="GAA0930511.1"/>
    </source>
</evidence>
<dbReference type="SMART" id="SM00420">
    <property type="entry name" value="HTH_DEOR"/>
    <property type="match status" value="1"/>
</dbReference>
<dbReference type="InterPro" id="IPR001034">
    <property type="entry name" value="DeoR_HTH"/>
</dbReference>
<evidence type="ECO:0000259" key="4">
    <source>
        <dbReference type="PROSITE" id="PS51000"/>
    </source>
</evidence>
<dbReference type="InterPro" id="IPR018356">
    <property type="entry name" value="Tscrpt_reg_HTH_DeoR_CS"/>
</dbReference>
<name>A0ABP4A5N6_9ACTN</name>
<evidence type="ECO:0000256" key="1">
    <source>
        <dbReference type="ARBA" id="ARBA00023015"/>
    </source>
</evidence>
<feature type="domain" description="HTH deoR-type" evidence="4">
    <location>
        <begin position="3"/>
        <end position="58"/>
    </location>
</feature>
<keyword evidence="6" id="KW-1185">Reference proteome</keyword>
<keyword evidence="2 5" id="KW-0238">DNA-binding</keyword>
<evidence type="ECO:0000256" key="3">
    <source>
        <dbReference type="ARBA" id="ARBA00023163"/>
    </source>
</evidence>
<keyword evidence="1" id="KW-0805">Transcription regulation</keyword>
<dbReference type="InterPro" id="IPR037171">
    <property type="entry name" value="NagB/RpiA_transferase-like"/>
</dbReference>
<dbReference type="PANTHER" id="PTHR30363:SF44">
    <property type="entry name" value="AGA OPERON TRANSCRIPTIONAL REPRESSOR-RELATED"/>
    <property type="match status" value="1"/>
</dbReference>
<evidence type="ECO:0000256" key="2">
    <source>
        <dbReference type="ARBA" id="ARBA00023125"/>
    </source>
</evidence>
<dbReference type="Proteomes" id="UP001500542">
    <property type="component" value="Unassembled WGS sequence"/>
</dbReference>
<accession>A0ABP4A5N6</accession>
<evidence type="ECO:0000313" key="6">
    <source>
        <dbReference type="Proteomes" id="UP001500542"/>
    </source>
</evidence>
<sequence>MNSEERLRFVVEELARAGRVGVAELAQDTGTSEMTIRRDLDLLQSQGLVRRVRGGAVGVALRGEIIPFTLRDKQGKEVKLRLAAAVAELISDGEAVALDNGTTCLAVARELAGRAITVMPLSLHSAVVLGEAARTKLIMPGGEVSSPELASYGAAAEAGVRGIHFDTAVISSCAALPAHGLTTNTLADAAMKRALIESSARVLLAVESAKLERTAMVTVAGLESVDVLITDDEADNEALEAFRSADVEIRFA</sequence>
<dbReference type="PROSITE" id="PS51000">
    <property type="entry name" value="HTH_DEOR_2"/>
    <property type="match status" value="1"/>
</dbReference>
<dbReference type="Pfam" id="PF00455">
    <property type="entry name" value="DeoRC"/>
    <property type="match status" value="1"/>
</dbReference>
<dbReference type="SUPFAM" id="SSF46785">
    <property type="entry name" value="Winged helix' DNA-binding domain"/>
    <property type="match status" value="1"/>
</dbReference>
<dbReference type="InterPro" id="IPR014036">
    <property type="entry name" value="DeoR-like_C"/>
</dbReference>
<gene>
    <name evidence="5" type="ORF">GCM10009554_13680</name>
</gene>
<dbReference type="Pfam" id="PF08220">
    <property type="entry name" value="HTH_DeoR"/>
    <property type="match status" value="1"/>
</dbReference>
<dbReference type="InterPro" id="IPR036390">
    <property type="entry name" value="WH_DNA-bd_sf"/>
</dbReference>
<dbReference type="EMBL" id="BAAAHK010000003">
    <property type="protein sequence ID" value="GAA0930511.1"/>
    <property type="molecule type" value="Genomic_DNA"/>
</dbReference>
<reference evidence="6" key="1">
    <citation type="journal article" date="2019" name="Int. J. Syst. Evol. Microbiol.">
        <title>The Global Catalogue of Microorganisms (GCM) 10K type strain sequencing project: providing services to taxonomists for standard genome sequencing and annotation.</title>
        <authorList>
            <consortium name="The Broad Institute Genomics Platform"/>
            <consortium name="The Broad Institute Genome Sequencing Center for Infectious Disease"/>
            <person name="Wu L."/>
            <person name="Ma J."/>
        </authorList>
    </citation>
    <scope>NUCLEOTIDE SEQUENCE [LARGE SCALE GENOMIC DNA]</scope>
    <source>
        <strain evidence="6">JCM 10977</strain>
    </source>
</reference>
<organism evidence="5 6">
    <name type="scientific">Kribbella koreensis</name>
    <dbReference type="NCBI Taxonomy" id="57909"/>
    <lineage>
        <taxon>Bacteria</taxon>
        <taxon>Bacillati</taxon>
        <taxon>Actinomycetota</taxon>
        <taxon>Actinomycetes</taxon>
        <taxon>Propionibacteriales</taxon>
        <taxon>Kribbellaceae</taxon>
        <taxon>Kribbella</taxon>
    </lineage>
</organism>
<proteinExistence type="predicted"/>
<dbReference type="SUPFAM" id="SSF100950">
    <property type="entry name" value="NagB/RpiA/CoA transferase-like"/>
    <property type="match status" value="1"/>
</dbReference>
<dbReference type="Gene3D" id="1.10.10.10">
    <property type="entry name" value="Winged helix-like DNA-binding domain superfamily/Winged helix DNA-binding domain"/>
    <property type="match status" value="1"/>
</dbReference>
<dbReference type="GO" id="GO:0003677">
    <property type="term" value="F:DNA binding"/>
    <property type="evidence" value="ECO:0007669"/>
    <property type="project" value="UniProtKB-KW"/>
</dbReference>
<dbReference type="InterPro" id="IPR050313">
    <property type="entry name" value="Carb_Metab_HTH_regulators"/>
</dbReference>
<dbReference type="RefSeq" id="WP_343965976.1">
    <property type="nucleotide sequence ID" value="NZ_BAAAHK010000003.1"/>
</dbReference>
<dbReference type="SMART" id="SM01134">
    <property type="entry name" value="DeoRC"/>
    <property type="match status" value="1"/>
</dbReference>
<dbReference type="PANTHER" id="PTHR30363">
    <property type="entry name" value="HTH-TYPE TRANSCRIPTIONAL REGULATOR SRLR-RELATED"/>
    <property type="match status" value="1"/>
</dbReference>
<dbReference type="PROSITE" id="PS00894">
    <property type="entry name" value="HTH_DEOR_1"/>
    <property type="match status" value="1"/>
</dbReference>
<protein>
    <submittedName>
        <fullName evidence="5">DeoR/GlpR family DNA-binding transcription regulator</fullName>
    </submittedName>
</protein>
<keyword evidence="3" id="KW-0804">Transcription</keyword>
<dbReference type="InterPro" id="IPR036388">
    <property type="entry name" value="WH-like_DNA-bd_sf"/>
</dbReference>